<name>A0A2P6MM73_9EUKA</name>
<gene>
    <name evidence="3" type="ORF">PROFUN_07691</name>
</gene>
<dbReference type="InParanoid" id="A0A2P6MM73"/>
<sequence>MLCLTAAAPKRKDHYSALGVNQSASSSDIKKAYFKAAQQHHPDHNTSESSKRKFAEAAAAYEVLKDPQKRKDYDYTRSMGGAPNPQEWMRQRSTYAGGSAGPRYQQRPEYSQRDAYQHRQDYYQSRTEGRTAYGRGNPYQESRDPWEEFFRQAESQNEQSWNRYTRHTTRKRQEEDASARQWQEYYMGKQFKKKPVGESVLDDLAQAMKKLPIQPVVDVFKEFVTPMKENLAKNIYYNGSIPQKMRGSVKGTDVLFQGATNGGSVTFPTPNSPFVPNVFIYNNQVLARSSLVSRNGGVEKMRVTNNLGQTIGHILTTPLSTLPLLRYPLQYKIELQDAQEKVWGEATTSQLPLGIFDGFRATKSGEVVGEASQRGGGGWSIQWGGRLAAAELSTMLIALSVRMMGGTQAPMQ</sequence>
<dbReference type="InterPro" id="IPR051938">
    <property type="entry name" value="Apopto_cytoskel_mod"/>
</dbReference>
<dbReference type="AlphaFoldDB" id="A0A2P6MM73"/>
<dbReference type="InterPro" id="IPR001623">
    <property type="entry name" value="DnaJ_domain"/>
</dbReference>
<dbReference type="GO" id="GO:0005739">
    <property type="term" value="C:mitochondrion"/>
    <property type="evidence" value="ECO:0007669"/>
    <property type="project" value="TreeGrafter"/>
</dbReference>
<evidence type="ECO:0000313" key="3">
    <source>
        <dbReference type="EMBL" id="PRP72791.1"/>
    </source>
</evidence>
<protein>
    <submittedName>
        <fullName evidence="3">DnaJ protein 1, mitochondrial</fullName>
    </submittedName>
</protein>
<dbReference type="OrthoDB" id="10250354at2759"/>
<dbReference type="CDD" id="cd06257">
    <property type="entry name" value="DnaJ"/>
    <property type="match status" value="1"/>
</dbReference>
<dbReference type="Pfam" id="PF00226">
    <property type="entry name" value="DnaJ"/>
    <property type="match status" value="1"/>
</dbReference>
<dbReference type="STRING" id="1890364.A0A2P6MM73"/>
<dbReference type="PROSITE" id="PS50076">
    <property type="entry name" value="DNAJ_2"/>
    <property type="match status" value="1"/>
</dbReference>
<dbReference type="GO" id="GO:0007005">
    <property type="term" value="P:mitochondrion organization"/>
    <property type="evidence" value="ECO:0007669"/>
    <property type="project" value="TreeGrafter"/>
</dbReference>
<dbReference type="InterPro" id="IPR018253">
    <property type="entry name" value="DnaJ_domain_CS"/>
</dbReference>
<evidence type="ECO:0000256" key="1">
    <source>
        <dbReference type="SAM" id="MobiDB-lite"/>
    </source>
</evidence>
<feature type="domain" description="J" evidence="2">
    <location>
        <begin position="13"/>
        <end position="77"/>
    </location>
</feature>
<evidence type="ECO:0000259" key="2">
    <source>
        <dbReference type="PROSITE" id="PS50076"/>
    </source>
</evidence>
<accession>A0A2P6MM73</accession>
<dbReference type="PANTHER" id="PTHR44145:SF4">
    <property type="entry name" value="J DOMAIN-CONTAINING PROTEIN"/>
    <property type="match status" value="1"/>
</dbReference>
<dbReference type="PANTHER" id="PTHR44145">
    <property type="entry name" value="DNAJ HOMOLOG SUBFAMILY A MEMBER 3, MITOCHONDRIAL"/>
    <property type="match status" value="1"/>
</dbReference>
<comment type="caution">
    <text evidence="3">The sequence shown here is derived from an EMBL/GenBank/DDBJ whole genome shotgun (WGS) entry which is preliminary data.</text>
</comment>
<proteinExistence type="predicted"/>
<dbReference type="Proteomes" id="UP000241769">
    <property type="component" value="Unassembled WGS sequence"/>
</dbReference>
<dbReference type="SMART" id="SM00271">
    <property type="entry name" value="DnaJ"/>
    <property type="match status" value="1"/>
</dbReference>
<feature type="compositionally biased region" description="Basic and acidic residues" evidence="1">
    <location>
        <begin position="110"/>
        <end position="121"/>
    </location>
</feature>
<dbReference type="EMBL" id="MDYQ01000812">
    <property type="protein sequence ID" value="PRP72791.1"/>
    <property type="molecule type" value="Genomic_DNA"/>
</dbReference>
<evidence type="ECO:0000313" key="4">
    <source>
        <dbReference type="Proteomes" id="UP000241769"/>
    </source>
</evidence>
<reference evidence="3 4" key="1">
    <citation type="journal article" date="2018" name="Genome Biol. Evol.">
        <title>Multiple Roots of Fruiting Body Formation in Amoebozoa.</title>
        <authorList>
            <person name="Hillmann F."/>
            <person name="Forbes G."/>
            <person name="Novohradska S."/>
            <person name="Ferling I."/>
            <person name="Riege K."/>
            <person name="Groth M."/>
            <person name="Westermann M."/>
            <person name="Marz M."/>
            <person name="Spaller T."/>
            <person name="Winckler T."/>
            <person name="Schaap P."/>
            <person name="Glockner G."/>
        </authorList>
    </citation>
    <scope>NUCLEOTIDE SEQUENCE [LARGE SCALE GENOMIC DNA]</scope>
    <source>
        <strain evidence="3 4">Jena</strain>
    </source>
</reference>
<keyword evidence="4" id="KW-1185">Reference proteome</keyword>
<organism evidence="3 4">
    <name type="scientific">Planoprotostelium fungivorum</name>
    <dbReference type="NCBI Taxonomy" id="1890364"/>
    <lineage>
        <taxon>Eukaryota</taxon>
        <taxon>Amoebozoa</taxon>
        <taxon>Evosea</taxon>
        <taxon>Variosea</taxon>
        <taxon>Cavosteliida</taxon>
        <taxon>Cavosteliaceae</taxon>
        <taxon>Planoprotostelium</taxon>
    </lineage>
</organism>
<dbReference type="PRINTS" id="PR00625">
    <property type="entry name" value="JDOMAIN"/>
</dbReference>
<dbReference type="PROSITE" id="PS00636">
    <property type="entry name" value="DNAJ_1"/>
    <property type="match status" value="1"/>
</dbReference>
<dbReference type="InterPro" id="IPR036869">
    <property type="entry name" value="J_dom_sf"/>
</dbReference>
<dbReference type="Gene3D" id="1.10.287.110">
    <property type="entry name" value="DnaJ domain"/>
    <property type="match status" value="1"/>
</dbReference>
<feature type="region of interest" description="Disordered" evidence="1">
    <location>
        <begin position="95"/>
        <end position="141"/>
    </location>
</feature>
<dbReference type="SUPFAM" id="SSF46565">
    <property type="entry name" value="Chaperone J-domain"/>
    <property type="match status" value="1"/>
</dbReference>